<dbReference type="AlphaFoldDB" id="A0A7C8GRG3"/>
<dbReference type="PROSITE" id="PS51257">
    <property type="entry name" value="PROKAR_LIPOPROTEIN"/>
    <property type="match status" value="1"/>
</dbReference>
<dbReference type="EMBL" id="WEID01000086">
    <property type="protein sequence ID" value="KAB8127936.1"/>
    <property type="molecule type" value="Genomic_DNA"/>
</dbReference>
<organism evidence="3 4">
    <name type="scientific">Gracilibacillus oryzae</name>
    <dbReference type="NCBI Taxonomy" id="1672701"/>
    <lineage>
        <taxon>Bacteria</taxon>
        <taxon>Bacillati</taxon>
        <taxon>Bacillota</taxon>
        <taxon>Bacilli</taxon>
        <taxon>Bacillales</taxon>
        <taxon>Bacillaceae</taxon>
        <taxon>Gracilibacillus</taxon>
    </lineage>
</organism>
<keyword evidence="4" id="KW-1185">Reference proteome</keyword>
<keyword evidence="1" id="KW-0175">Coiled coil</keyword>
<dbReference type="Proteomes" id="UP000480246">
    <property type="component" value="Unassembled WGS sequence"/>
</dbReference>
<dbReference type="Pfam" id="PF19903">
    <property type="entry name" value="DUF6376"/>
    <property type="match status" value="1"/>
</dbReference>
<dbReference type="RefSeq" id="WP_153406063.1">
    <property type="nucleotide sequence ID" value="NZ_ML762440.1"/>
</dbReference>
<feature type="coiled-coil region" evidence="1">
    <location>
        <begin position="61"/>
        <end position="122"/>
    </location>
</feature>
<evidence type="ECO:0008006" key="5">
    <source>
        <dbReference type="Google" id="ProtNLM"/>
    </source>
</evidence>
<protein>
    <recommendedName>
        <fullName evidence="5">Lipoprotein</fullName>
    </recommendedName>
</protein>
<feature type="chain" id="PRO_5038874569" description="Lipoprotein" evidence="2">
    <location>
        <begin position="21"/>
        <end position="143"/>
    </location>
</feature>
<name>A0A7C8GRG3_9BACI</name>
<proteinExistence type="predicted"/>
<keyword evidence="2" id="KW-0732">Signal</keyword>
<evidence type="ECO:0000256" key="1">
    <source>
        <dbReference type="SAM" id="Coils"/>
    </source>
</evidence>
<feature type="signal peptide" evidence="2">
    <location>
        <begin position="1"/>
        <end position="20"/>
    </location>
</feature>
<dbReference type="InterPro" id="IPR045956">
    <property type="entry name" value="DUF6376"/>
</dbReference>
<evidence type="ECO:0000313" key="3">
    <source>
        <dbReference type="EMBL" id="KAB8127936.1"/>
    </source>
</evidence>
<gene>
    <name evidence="3" type="ORF">F9U64_16850</name>
</gene>
<reference evidence="3 4" key="1">
    <citation type="submission" date="2019-10" db="EMBL/GenBank/DDBJ databases">
        <title>Gracilibacillus sp. nov. isolated from rice seeds.</title>
        <authorList>
            <person name="He S."/>
        </authorList>
    </citation>
    <scope>NUCLEOTIDE SEQUENCE [LARGE SCALE GENOMIC DNA]</scope>
    <source>
        <strain evidence="3 4">TD8</strain>
    </source>
</reference>
<comment type="caution">
    <text evidence="3">The sequence shown here is derived from an EMBL/GenBank/DDBJ whole genome shotgun (WGS) entry which is preliminary data.</text>
</comment>
<evidence type="ECO:0000313" key="4">
    <source>
        <dbReference type="Proteomes" id="UP000480246"/>
    </source>
</evidence>
<dbReference type="OrthoDB" id="2607309at2"/>
<accession>A0A7C8GRG3</accession>
<sequence>MKKLAIITVFVMFLTGCSLLEDVNNSLDYAEEATSYLTELSNFAEEGPQMIQDVINNNVNEQELEQQLQDIKTEIENFNQVEVPALAEDIHNNLMAKNEELLNEINTLIENGNIAIEQLENSEIIRTMNEESELLNRIENLGL</sequence>
<evidence type="ECO:0000256" key="2">
    <source>
        <dbReference type="SAM" id="SignalP"/>
    </source>
</evidence>